<evidence type="ECO:0000256" key="3">
    <source>
        <dbReference type="ARBA" id="ARBA00022475"/>
    </source>
</evidence>
<dbReference type="Pfam" id="PF01554">
    <property type="entry name" value="MatE"/>
    <property type="match status" value="2"/>
</dbReference>
<keyword evidence="3" id="KW-1003">Cell membrane</keyword>
<keyword evidence="4 7" id="KW-0812">Transmembrane</keyword>
<feature type="transmembrane region" description="Helical" evidence="7">
    <location>
        <begin position="179"/>
        <end position="199"/>
    </location>
</feature>
<evidence type="ECO:0000313" key="8">
    <source>
        <dbReference type="EMBL" id="NIJ07523.1"/>
    </source>
</evidence>
<evidence type="ECO:0000256" key="2">
    <source>
        <dbReference type="ARBA" id="ARBA00022448"/>
    </source>
</evidence>
<protein>
    <submittedName>
        <fullName evidence="8">MATE family efflux protein</fullName>
    </submittedName>
</protein>
<feature type="transmembrane region" description="Helical" evidence="7">
    <location>
        <begin position="334"/>
        <end position="353"/>
    </location>
</feature>
<evidence type="ECO:0000256" key="1">
    <source>
        <dbReference type="ARBA" id="ARBA00004429"/>
    </source>
</evidence>
<feature type="transmembrane region" description="Helical" evidence="7">
    <location>
        <begin position="373"/>
        <end position="394"/>
    </location>
</feature>
<proteinExistence type="predicted"/>
<reference evidence="8 9" key="1">
    <citation type="submission" date="2020-03" db="EMBL/GenBank/DDBJ databases">
        <title>Genomic Encyclopedia of Type Strains, Phase III (KMG-III): the genomes of soil and plant-associated and newly described type strains.</title>
        <authorList>
            <person name="Whitman W."/>
        </authorList>
    </citation>
    <scope>NUCLEOTIDE SEQUENCE [LARGE SCALE GENOMIC DNA]</scope>
    <source>
        <strain evidence="8 9">CECT 8804</strain>
    </source>
</reference>
<dbReference type="InterPro" id="IPR002528">
    <property type="entry name" value="MATE_fam"/>
</dbReference>
<evidence type="ECO:0000256" key="6">
    <source>
        <dbReference type="ARBA" id="ARBA00023136"/>
    </source>
</evidence>
<evidence type="ECO:0000256" key="7">
    <source>
        <dbReference type="SAM" id="Phobius"/>
    </source>
</evidence>
<feature type="transmembrane region" description="Helical" evidence="7">
    <location>
        <begin position="250"/>
        <end position="280"/>
    </location>
</feature>
<accession>A0ABX0TPQ5</accession>
<keyword evidence="5 7" id="KW-1133">Transmembrane helix</keyword>
<comment type="subcellular location">
    <subcellularLocation>
        <location evidence="1">Cell inner membrane</location>
        <topology evidence="1">Multi-pass membrane protein</topology>
    </subcellularLocation>
</comment>
<evidence type="ECO:0000256" key="4">
    <source>
        <dbReference type="ARBA" id="ARBA00022692"/>
    </source>
</evidence>
<dbReference type="PIRSF" id="PIRSF006603">
    <property type="entry name" value="DinF"/>
    <property type="match status" value="1"/>
</dbReference>
<dbReference type="Proteomes" id="UP000727456">
    <property type="component" value="Unassembled WGS sequence"/>
</dbReference>
<feature type="transmembrane region" description="Helical" evidence="7">
    <location>
        <begin position="300"/>
        <end position="322"/>
    </location>
</feature>
<organism evidence="8 9">
    <name type="scientific">Sphingomonas vulcanisoli</name>
    <dbReference type="NCBI Taxonomy" id="1658060"/>
    <lineage>
        <taxon>Bacteria</taxon>
        <taxon>Pseudomonadati</taxon>
        <taxon>Pseudomonadota</taxon>
        <taxon>Alphaproteobacteria</taxon>
        <taxon>Sphingomonadales</taxon>
        <taxon>Sphingomonadaceae</taxon>
        <taxon>Sphingomonas</taxon>
    </lineage>
</organism>
<dbReference type="EMBL" id="JAAOZC010000002">
    <property type="protein sequence ID" value="NIJ07523.1"/>
    <property type="molecule type" value="Genomic_DNA"/>
</dbReference>
<comment type="caution">
    <text evidence="8">The sequence shown here is derived from an EMBL/GenBank/DDBJ whole genome shotgun (WGS) entry which is preliminary data.</text>
</comment>
<dbReference type="RefSeq" id="WP_167072381.1">
    <property type="nucleotide sequence ID" value="NZ_JAAOZC010000002.1"/>
</dbReference>
<dbReference type="InterPro" id="IPR048279">
    <property type="entry name" value="MdtK-like"/>
</dbReference>
<dbReference type="InterPro" id="IPR052031">
    <property type="entry name" value="Membrane_Transporter-Flippase"/>
</dbReference>
<dbReference type="PANTHER" id="PTHR43549:SF3">
    <property type="entry name" value="MULTIDRUG RESISTANCE PROTEIN YPNP-RELATED"/>
    <property type="match status" value="1"/>
</dbReference>
<evidence type="ECO:0000256" key="5">
    <source>
        <dbReference type="ARBA" id="ARBA00022989"/>
    </source>
</evidence>
<name>A0ABX0TPQ5_9SPHN</name>
<feature type="transmembrane region" description="Helical" evidence="7">
    <location>
        <begin position="68"/>
        <end position="88"/>
    </location>
</feature>
<keyword evidence="9" id="KW-1185">Reference proteome</keyword>
<keyword evidence="6 7" id="KW-0472">Membrane</keyword>
<feature type="transmembrane region" description="Helical" evidence="7">
    <location>
        <begin position="432"/>
        <end position="452"/>
    </location>
</feature>
<evidence type="ECO:0000313" key="9">
    <source>
        <dbReference type="Proteomes" id="UP000727456"/>
    </source>
</evidence>
<dbReference type="PANTHER" id="PTHR43549">
    <property type="entry name" value="MULTIDRUG RESISTANCE PROTEIN YPNP-RELATED"/>
    <property type="match status" value="1"/>
</dbReference>
<dbReference type="NCBIfam" id="TIGR00797">
    <property type="entry name" value="matE"/>
    <property type="match status" value="1"/>
</dbReference>
<feature type="transmembrane region" description="Helical" evidence="7">
    <location>
        <begin position="146"/>
        <end position="167"/>
    </location>
</feature>
<sequence length="491" mass="52533">MATASARRPGAGRTPNLTDGPITRTLLLFALPTLGSNVLQSLNGSINSVWVGRFLGENALAATSNANLIMFLMFSLGFGFGIAATVLIGQSMGARDIVGARRALGTTFGLFAIMSLVIATLGWVSAPALLRALATPVEAAPYALAYLRIIFLAMPPMFLGLLLSMALRGTGDSVTPLRFMIVSVILDAGLNPFLIRGIGPFPRMGIAGAATATLIANYVVFIGQLIYIYAKDLPIRLRGPELAFIKPDLVLLRAILFKGFPMGLQMLVMTFSGILMIGFVNREGVQVTAAYGVAQQLWTYIQMPAMAIGTAVSTMVAQNIGANRWDRVERITQSGVLTLLAVTSAALAVMLIFDRQAFALFVGWDSPIIPIARHIQLIASSSFLLFGISLTLFATTRANGAVIAPLIIVAFGLVIVRVGLVFVLRPMLGADAVWYSFPLSSFVTTVIAWAYYRYGGWRNAHMTTPPTAAELRDKSAVMMEPAGRDHPTAEG</sequence>
<feature type="transmembrane region" description="Helical" evidence="7">
    <location>
        <begin position="108"/>
        <end position="126"/>
    </location>
</feature>
<feature type="transmembrane region" description="Helical" evidence="7">
    <location>
        <begin position="401"/>
        <end position="420"/>
    </location>
</feature>
<gene>
    <name evidence="8" type="ORF">FHS31_001119</name>
</gene>
<keyword evidence="2" id="KW-0813">Transport</keyword>
<dbReference type="CDD" id="cd13138">
    <property type="entry name" value="MATE_yoeA_like"/>
    <property type="match status" value="1"/>
</dbReference>
<feature type="transmembrane region" description="Helical" evidence="7">
    <location>
        <begin position="205"/>
        <end position="229"/>
    </location>
</feature>